<dbReference type="PANTHER" id="PTHR46244">
    <property type="entry name" value="PHOSPHOENOLPYRUVATE-PROTEIN PHOSPHOTRANSFERASE"/>
    <property type="match status" value="1"/>
</dbReference>
<dbReference type="Pfam" id="PF00391">
    <property type="entry name" value="PEP-utilizers"/>
    <property type="match status" value="1"/>
</dbReference>
<keyword evidence="9 17" id="KW-0963">Cytoplasm</keyword>
<evidence type="ECO:0000256" key="7">
    <source>
        <dbReference type="ARBA" id="ARBA00016544"/>
    </source>
</evidence>
<dbReference type="GO" id="GO:0046872">
    <property type="term" value="F:metal ion binding"/>
    <property type="evidence" value="ECO:0007669"/>
    <property type="project" value="UniProtKB-KW"/>
</dbReference>
<dbReference type="AlphaFoldDB" id="A0A8J6P9A5"/>
<keyword evidence="11 17" id="KW-0808">Transferase</keyword>
<dbReference type="Proteomes" id="UP000654401">
    <property type="component" value="Unassembled WGS sequence"/>
</dbReference>
<dbReference type="GO" id="GO:0008965">
    <property type="term" value="F:phosphoenolpyruvate-protein phosphotransferase activity"/>
    <property type="evidence" value="ECO:0007669"/>
    <property type="project" value="UniProtKB-EC"/>
</dbReference>
<evidence type="ECO:0000256" key="9">
    <source>
        <dbReference type="ARBA" id="ARBA00022490"/>
    </source>
</evidence>
<evidence type="ECO:0000256" key="15">
    <source>
        <dbReference type="ARBA" id="ARBA00022842"/>
    </source>
</evidence>
<dbReference type="NCBIfam" id="TIGR01417">
    <property type="entry name" value="PTS_I_fam"/>
    <property type="match status" value="1"/>
</dbReference>
<evidence type="ECO:0000256" key="10">
    <source>
        <dbReference type="ARBA" id="ARBA00022597"/>
    </source>
</evidence>
<feature type="active site" description="Proton donor" evidence="18">
    <location>
        <position position="511"/>
    </location>
</feature>
<dbReference type="InterPro" id="IPR036637">
    <property type="entry name" value="Phosphohistidine_dom_sf"/>
</dbReference>
<evidence type="ECO:0000313" key="24">
    <source>
        <dbReference type="EMBL" id="MBC8519142.1"/>
    </source>
</evidence>
<evidence type="ECO:0000256" key="12">
    <source>
        <dbReference type="ARBA" id="ARBA00022683"/>
    </source>
</evidence>
<proteinExistence type="inferred from homology"/>
<dbReference type="PROSITE" id="PS00370">
    <property type="entry name" value="PEP_ENZYMES_PHOS_SITE"/>
    <property type="match status" value="1"/>
</dbReference>
<keyword evidence="8 17" id="KW-0813">Transport</keyword>
<evidence type="ECO:0000259" key="22">
    <source>
        <dbReference type="Pfam" id="PF02896"/>
    </source>
</evidence>
<evidence type="ECO:0000256" key="6">
    <source>
        <dbReference type="ARBA" id="ARBA00012232"/>
    </source>
</evidence>
<keyword evidence="10 17" id="KW-0762">Sugar transport</keyword>
<feature type="binding site" evidence="19">
    <location>
        <position position="304"/>
    </location>
    <ligand>
        <name>phosphoenolpyruvate</name>
        <dbReference type="ChEBI" id="CHEBI:58702"/>
    </ligand>
</feature>
<feature type="domain" description="Phosphotransferase system enzyme I N-terminal" evidence="23">
    <location>
        <begin position="6"/>
        <end position="129"/>
    </location>
</feature>
<accession>A0A8J6P9A5</accession>
<dbReference type="Pfam" id="PF05524">
    <property type="entry name" value="PEP-utilisers_N"/>
    <property type="match status" value="1"/>
</dbReference>
<evidence type="ECO:0000256" key="19">
    <source>
        <dbReference type="PIRSR" id="PIRSR000732-2"/>
    </source>
</evidence>
<dbReference type="EC" id="2.7.3.9" evidence="6 17"/>
<comment type="function">
    <text evidence="3 17">General (non sugar-specific) component of the phosphoenolpyruvate-dependent sugar phosphotransferase system (sugar PTS). This major carbohydrate active-transport system catalyzes the phosphorylation of incoming sugar substrates concomitantly with their translocation across the cell membrane. Enzyme I transfers the phosphoryl group from phosphoenolpyruvate (PEP) to the phosphoryl carrier protein (HPr).</text>
</comment>
<organism evidence="24 25">
    <name type="scientific">Candidatus Thiopontia autotrophica</name>
    <dbReference type="NCBI Taxonomy" id="2841688"/>
    <lineage>
        <taxon>Bacteria</taxon>
        <taxon>Pseudomonadati</taxon>
        <taxon>Pseudomonadota</taxon>
        <taxon>Gammaproteobacteria</taxon>
        <taxon>Candidatus Thiopontia</taxon>
    </lineage>
</organism>
<dbReference type="GO" id="GO:0009401">
    <property type="term" value="P:phosphoenolpyruvate-dependent sugar phosphotransferase system"/>
    <property type="evidence" value="ECO:0007669"/>
    <property type="project" value="UniProtKB-KW"/>
</dbReference>
<evidence type="ECO:0000256" key="1">
    <source>
        <dbReference type="ARBA" id="ARBA00000683"/>
    </source>
</evidence>
<dbReference type="InterPro" id="IPR036618">
    <property type="entry name" value="PtsI_HPr-bd_sf"/>
</dbReference>
<dbReference type="InterPro" id="IPR008279">
    <property type="entry name" value="PEP-util_enz_mobile_dom"/>
</dbReference>
<dbReference type="GO" id="GO:0016301">
    <property type="term" value="F:kinase activity"/>
    <property type="evidence" value="ECO:0007669"/>
    <property type="project" value="UniProtKB-KW"/>
</dbReference>
<evidence type="ECO:0000259" key="21">
    <source>
        <dbReference type="Pfam" id="PF00391"/>
    </source>
</evidence>
<protein>
    <recommendedName>
        <fullName evidence="7 17">Phosphoenolpyruvate-protein phosphotransferase</fullName>
        <ecNumber evidence="6 17">2.7.3.9</ecNumber>
    </recommendedName>
    <alternativeName>
        <fullName evidence="16 17">Phosphotransferase system, enzyme I</fullName>
    </alternativeName>
</protein>
<evidence type="ECO:0000256" key="20">
    <source>
        <dbReference type="PIRSR" id="PIRSR000732-3"/>
    </source>
</evidence>
<gene>
    <name evidence="24" type="primary">ptsP</name>
    <name evidence="24" type="ORF">H8D24_01855</name>
</gene>
<evidence type="ECO:0000256" key="4">
    <source>
        <dbReference type="ARBA" id="ARBA00004496"/>
    </source>
</evidence>
<dbReference type="InterPro" id="IPR000121">
    <property type="entry name" value="PEP_util_C"/>
</dbReference>
<name>A0A8J6P9A5_9GAMM</name>
<keyword evidence="15 17" id="KW-0460">Magnesium</keyword>
<feature type="binding site" evidence="19">
    <location>
        <position position="474"/>
    </location>
    <ligand>
        <name>phosphoenolpyruvate</name>
        <dbReference type="ChEBI" id="CHEBI:58702"/>
    </ligand>
</feature>
<feature type="binding site" evidence="19">
    <location>
        <position position="340"/>
    </location>
    <ligand>
        <name>phosphoenolpyruvate</name>
        <dbReference type="ChEBI" id="CHEBI:58702"/>
    </ligand>
</feature>
<feature type="binding site" evidence="20">
    <location>
        <position position="464"/>
    </location>
    <ligand>
        <name>Mg(2+)</name>
        <dbReference type="ChEBI" id="CHEBI:18420"/>
    </ligand>
</feature>
<dbReference type="PROSITE" id="PS00742">
    <property type="entry name" value="PEP_ENZYMES_2"/>
    <property type="match status" value="1"/>
</dbReference>
<dbReference type="InterPro" id="IPR018274">
    <property type="entry name" value="PEP_util_AS"/>
</dbReference>
<dbReference type="Gene3D" id="3.50.30.10">
    <property type="entry name" value="Phosphohistidine domain"/>
    <property type="match status" value="1"/>
</dbReference>
<comment type="similarity">
    <text evidence="5 17">Belongs to the PEP-utilizing enzyme family.</text>
</comment>
<reference evidence="24 25" key="1">
    <citation type="submission" date="2020-08" db="EMBL/GenBank/DDBJ databases">
        <title>Bridging the membrane lipid divide: bacteria of the FCB group superphylum have the potential to synthesize archaeal ether lipids.</title>
        <authorList>
            <person name="Villanueva L."/>
            <person name="Von Meijenfeldt F.A.B."/>
            <person name="Westbye A.B."/>
            <person name="Yadav S."/>
            <person name="Hopmans E.C."/>
            <person name="Dutilh B.E."/>
            <person name="Sinninghe Damste J.S."/>
        </authorList>
    </citation>
    <scope>NUCLEOTIDE SEQUENCE [LARGE SCALE GENOMIC DNA]</scope>
    <source>
        <strain evidence="24">NIOZ-UU100</strain>
    </source>
</reference>
<evidence type="ECO:0000256" key="3">
    <source>
        <dbReference type="ARBA" id="ARBA00002728"/>
    </source>
</evidence>
<dbReference type="Pfam" id="PF02896">
    <property type="entry name" value="PEP-utilizers_C"/>
    <property type="match status" value="1"/>
</dbReference>
<evidence type="ECO:0000259" key="23">
    <source>
        <dbReference type="Pfam" id="PF05524"/>
    </source>
</evidence>
<comment type="caution">
    <text evidence="24">The sequence shown here is derived from an EMBL/GenBank/DDBJ whole genome shotgun (WGS) entry which is preliminary data.</text>
</comment>
<evidence type="ECO:0000256" key="14">
    <source>
        <dbReference type="ARBA" id="ARBA00022777"/>
    </source>
</evidence>
<dbReference type="SUPFAM" id="SSF52009">
    <property type="entry name" value="Phosphohistidine domain"/>
    <property type="match status" value="1"/>
</dbReference>
<comment type="cofactor">
    <cofactor evidence="2 17 20">
        <name>Mg(2+)</name>
        <dbReference type="ChEBI" id="CHEBI:18420"/>
    </cofactor>
</comment>
<dbReference type="Gene3D" id="3.20.20.60">
    <property type="entry name" value="Phosphoenolpyruvate-binding domains"/>
    <property type="match status" value="1"/>
</dbReference>
<feature type="domain" description="PEP-utilising enzyme C-terminal" evidence="22">
    <location>
        <begin position="260"/>
        <end position="549"/>
    </location>
</feature>
<comment type="subcellular location">
    <subcellularLocation>
        <location evidence="4 17">Cytoplasm</location>
    </subcellularLocation>
</comment>
<evidence type="ECO:0000256" key="13">
    <source>
        <dbReference type="ARBA" id="ARBA00022723"/>
    </source>
</evidence>
<dbReference type="GO" id="GO:0005737">
    <property type="term" value="C:cytoplasm"/>
    <property type="evidence" value="ECO:0007669"/>
    <property type="project" value="UniProtKB-SubCell"/>
</dbReference>
<keyword evidence="12 17" id="KW-0598">Phosphotransferase system</keyword>
<feature type="domain" description="PEP-utilising enzyme mobile" evidence="21">
    <location>
        <begin position="164"/>
        <end position="233"/>
    </location>
</feature>
<evidence type="ECO:0000256" key="11">
    <source>
        <dbReference type="ARBA" id="ARBA00022679"/>
    </source>
</evidence>
<evidence type="ECO:0000313" key="25">
    <source>
        <dbReference type="Proteomes" id="UP000654401"/>
    </source>
</evidence>
<dbReference type="InterPro" id="IPR040442">
    <property type="entry name" value="Pyrv_kinase-like_dom_sf"/>
</dbReference>
<dbReference type="InterPro" id="IPR050499">
    <property type="entry name" value="PEP-utilizing_PTS_enzyme"/>
</dbReference>
<evidence type="ECO:0000256" key="17">
    <source>
        <dbReference type="PIRNR" id="PIRNR000732"/>
    </source>
</evidence>
<sequence length="585" mass="65649">MSIMLHGIGVAKGIALGQAYLMEHGQPDIAEYTVPDYLIDSEIDRYTSALETAREQLIELRSSVPVGVSGEVTDFIDAHLLMLEDSAISRAPTKMIRHQQCNAEWALKQQRDTLVQVFEEMDDPYLRTRKDDIDHVINRIMKLLLQQETDTQELMEPEEESTARIIVADNLTAADILQFHHQNVAGIITEHGAPNSHSAILARSLHIPAVMGAGNVHRYLRDGEPLIINGDSGMILIDSDEKTIDYYQNLQNNHKLRQDALAKLRSQAAVTRDNTPVSLQANVELQDDITAMHQVGCNDIGLYRTEFLFLNRDDLPTEEEQYENYKAVIEKIDGALLTIRTLDIGTDKPIPAIADMEGADNPALGLRAIRLSLKNLDLLIPQIRAILRASAHGNIRMMLPMVSSMQEITQVQNHITQEKKNLRSEKVDFDDAIKIGAMIETPGAALSADGFAQKMDFLSIGTNDLIQYTLAIDRTDDQVNYLFDPLHPSILRLIHRVIQEGNKYGIPVSMCGEMAGDDRYTRLLLGMGLREFSMNPSALSEVKQVVLNTRLDIVEPQAEQILKSPFHNEVRRLFEQLNSSNPDHE</sequence>
<keyword evidence="14 17" id="KW-0418">Kinase</keyword>
<feature type="binding site" evidence="19">
    <location>
        <begin position="463"/>
        <end position="464"/>
    </location>
    <ligand>
        <name>phosphoenolpyruvate</name>
        <dbReference type="ChEBI" id="CHEBI:58702"/>
    </ligand>
</feature>
<dbReference type="EMBL" id="JACNFK010000016">
    <property type="protein sequence ID" value="MBC8519142.1"/>
    <property type="molecule type" value="Genomic_DNA"/>
</dbReference>
<evidence type="ECO:0000256" key="2">
    <source>
        <dbReference type="ARBA" id="ARBA00001946"/>
    </source>
</evidence>
<comment type="catalytic activity">
    <reaction evidence="1 17">
        <text>L-histidyl-[protein] + phosphoenolpyruvate = N(pros)-phospho-L-histidyl-[protein] + pyruvate</text>
        <dbReference type="Rhea" id="RHEA:23880"/>
        <dbReference type="Rhea" id="RHEA-COMP:9745"/>
        <dbReference type="Rhea" id="RHEA-COMP:9746"/>
        <dbReference type="ChEBI" id="CHEBI:15361"/>
        <dbReference type="ChEBI" id="CHEBI:29979"/>
        <dbReference type="ChEBI" id="CHEBI:58702"/>
        <dbReference type="ChEBI" id="CHEBI:64837"/>
        <dbReference type="EC" id="2.7.3.9"/>
    </reaction>
</comment>
<dbReference type="InterPro" id="IPR008731">
    <property type="entry name" value="PTS_EIN"/>
</dbReference>
<evidence type="ECO:0000256" key="8">
    <source>
        <dbReference type="ARBA" id="ARBA00022448"/>
    </source>
</evidence>
<feature type="active site" description="Tele-phosphohistidine intermediate" evidence="18">
    <location>
        <position position="197"/>
    </location>
</feature>
<dbReference type="InterPro" id="IPR024692">
    <property type="entry name" value="PTS_EI"/>
</dbReference>
<dbReference type="InterPro" id="IPR023151">
    <property type="entry name" value="PEP_util_CS"/>
</dbReference>
<dbReference type="InterPro" id="IPR015813">
    <property type="entry name" value="Pyrv/PenolPyrv_kinase-like_dom"/>
</dbReference>
<dbReference type="PIRSF" id="PIRSF000732">
    <property type="entry name" value="PTS_enzyme_I"/>
    <property type="match status" value="1"/>
</dbReference>
<evidence type="ECO:0000256" key="16">
    <source>
        <dbReference type="ARBA" id="ARBA00033235"/>
    </source>
</evidence>
<dbReference type="SUPFAM" id="SSF51621">
    <property type="entry name" value="Phosphoenolpyruvate/pyruvate domain"/>
    <property type="match status" value="1"/>
</dbReference>
<dbReference type="SUPFAM" id="SSF47831">
    <property type="entry name" value="Enzyme I of the PEP:sugar phosphotransferase system HPr-binding (sub)domain"/>
    <property type="match status" value="1"/>
</dbReference>
<dbReference type="PANTHER" id="PTHR46244:SF3">
    <property type="entry name" value="PHOSPHOENOLPYRUVATE-PROTEIN PHOSPHOTRANSFERASE"/>
    <property type="match status" value="1"/>
</dbReference>
<dbReference type="InterPro" id="IPR006318">
    <property type="entry name" value="PTS_EI-like"/>
</dbReference>
<feature type="binding site" evidence="20">
    <location>
        <position position="440"/>
    </location>
    <ligand>
        <name>Mg(2+)</name>
        <dbReference type="ChEBI" id="CHEBI:18420"/>
    </ligand>
</feature>
<keyword evidence="13 17" id="KW-0479">Metal-binding</keyword>
<dbReference type="PRINTS" id="PR01736">
    <property type="entry name" value="PHPHTRNFRASE"/>
</dbReference>
<dbReference type="Gene3D" id="1.10.274.10">
    <property type="entry name" value="PtsI, HPr-binding domain"/>
    <property type="match status" value="1"/>
</dbReference>
<evidence type="ECO:0000256" key="18">
    <source>
        <dbReference type="PIRSR" id="PIRSR000732-1"/>
    </source>
</evidence>
<evidence type="ECO:0000256" key="5">
    <source>
        <dbReference type="ARBA" id="ARBA00007837"/>
    </source>
</evidence>